<dbReference type="InterPro" id="IPR035437">
    <property type="entry name" value="SNase_OB-fold_sf"/>
</dbReference>
<evidence type="ECO:0000259" key="2">
    <source>
        <dbReference type="PROSITE" id="PS50103"/>
    </source>
</evidence>
<evidence type="ECO:0000256" key="1">
    <source>
        <dbReference type="PROSITE-ProRule" id="PRU00723"/>
    </source>
</evidence>
<dbReference type="EMBL" id="JARPUR010000006">
    <property type="protein sequence ID" value="KAK4874942.1"/>
    <property type="molecule type" value="Genomic_DNA"/>
</dbReference>
<keyword evidence="5" id="KW-1185">Reference proteome</keyword>
<dbReference type="GO" id="GO:0008270">
    <property type="term" value="F:zinc ion binding"/>
    <property type="evidence" value="ECO:0007669"/>
    <property type="project" value="UniProtKB-KW"/>
</dbReference>
<name>A0AAN7PST3_9COLE</name>
<evidence type="ECO:0000259" key="3">
    <source>
        <dbReference type="PROSITE" id="PS50304"/>
    </source>
</evidence>
<dbReference type="PROSITE" id="PS50103">
    <property type="entry name" value="ZF_C3H1"/>
    <property type="match status" value="1"/>
</dbReference>
<protein>
    <submittedName>
        <fullName evidence="4">Uncharacterized protein</fullName>
    </submittedName>
</protein>
<reference evidence="5" key="1">
    <citation type="submission" date="2023-01" db="EMBL/GenBank/DDBJ databases">
        <title>Key to firefly adult light organ development and bioluminescence: homeobox transcription factors regulate luciferase expression and transportation to peroxisome.</title>
        <authorList>
            <person name="Fu X."/>
        </authorList>
    </citation>
    <scope>NUCLEOTIDE SEQUENCE [LARGE SCALE GENOMIC DNA]</scope>
</reference>
<evidence type="ECO:0000313" key="5">
    <source>
        <dbReference type="Proteomes" id="UP001353858"/>
    </source>
</evidence>
<gene>
    <name evidence="4" type="ORF">RN001_014302</name>
</gene>
<dbReference type="InterPro" id="IPR002999">
    <property type="entry name" value="Tudor"/>
</dbReference>
<organism evidence="4 5">
    <name type="scientific">Aquatica leii</name>
    <dbReference type="NCBI Taxonomy" id="1421715"/>
    <lineage>
        <taxon>Eukaryota</taxon>
        <taxon>Metazoa</taxon>
        <taxon>Ecdysozoa</taxon>
        <taxon>Arthropoda</taxon>
        <taxon>Hexapoda</taxon>
        <taxon>Insecta</taxon>
        <taxon>Pterygota</taxon>
        <taxon>Neoptera</taxon>
        <taxon>Endopterygota</taxon>
        <taxon>Coleoptera</taxon>
        <taxon>Polyphaga</taxon>
        <taxon>Elateriformia</taxon>
        <taxon>Elateroidea</taxon>
        <taxon>Lampyridae</taxon>
        <taxon>Luciolinae</taxon>
        <taxon>Aquatica</taxon>
    </lineage>
</organism>
<dbReference type="Pfam" id="PF00567">
    <property type="entry name" value="TUDOR"/>
    <property type="match status" value="2"/>
</dbReference>
<proteinExistence type="predicted"/>
<dbReference type="InterPro" id="IPR050621">
    <property type="entry name" value="Tudor_domain_containing"/>
</dbReference>
<dbReference type="Proteomes" id="UP001353858">
    <property type="component" value="Unassembled WGS sequence"/>
</dbReference>
<evidence type="ECO:0000313" key="4">
    <source>
        <dbReference type="EMBL" id="KAK4874942.1"/>
    </source>
</evidence>
<dbReference type="InterPro" id="IPR000571">
    <property type="entry name" value="Znf_CCCH"/>
</dbReference>
<sequence>MDRRKSDAKVQLKKLQDECRSTVDLLNTLLETCSTHVTVLDTINSNDFRKHFPYFLAITQFQSESYQKLLQINFDLEEHIIMKEQLNSESIKNATQGDIKKVMTKPDPLKLDVESVKVSTQDDLKVEKVIRQPDTIISHINEPESAKVHIEEVLTKPETVKTEDNVIVEEVLTKPDAARVSEPDVEISKCDDKVNINQKQTKYDRTHKIKNLETHTEVKIIDKLKSVSESAVKKKAVLKPIPGISLQATQKKMSDHMQQESVKCSDMKSLVDVEVLTSEEEFPCESTSDLYIQERPPPKVDEFCMIGHINSPSHFYIQVADENSGILDILSTQLESLATYICTGLLKLQAKQILGKFCCIKLDQWYRAEIIDWMLDITGLRQNQVLLQLIDYGGTLHANYKDLCPMLPELCNIPKMAQLCRLDGLHPPGSTRQNILTKWSEESKDGFLNICGDLGSSVFQITHVSQDGNSFAIDMINTKEKNDDNSIGQILFDANLAVEILDAPIVGNASIMNQILMSHGLHNIKPNMTRDEILEMYFSETNMKEARTINEAVMDYDPRDEANTCRNVRADGTCYKGDLCHLLHVPLTDGFTRDKHPVYNKAFVDTPMPSTGDALSLTISHICDIERFYVQIRNKHAKDYDGPTINTLIMDMNNSDTVKRYKNLRYPPALSQLVIVKHWNGHWYRGQVKSVTIPENNDRVTVEVWVVDFGDILIVPMSDLRMIMREFLTIPFQAIECRFYNLKHRRGADKAEEKKYFESRYLGQTFDAKIIAVPGYLEVLLYTKDDEDLGEKLIADGYGEEKTDHNFPKDNEMYLVD</sequence>
<feature type="domain" description="Tudor" evidence="3">
    <location>
        <begin position="666"/>
        <end position="730"/>
    </location>
</feature>
<dbReference type="SUPFAM" id="SSF63748">
    <property type="entry name" value="Tudor/PWWP/MBT"/>
    <property type="match status" value="2"/>
</dbReference>
<dbReference type="PANTHER" id="PTHR22948:SF76">
    <property type="entry name" value="FI20010P1-RELATED"/>
    <property type="match status" value="1"/>
</dbReference>
<comment type="caution">
    <text evidence="4">The sequence shown here is derived from an EMBL/GenBank/DDBJ whole genome shotgun (WGS) entry which is preliminary data.</text>
</comment>
<dbReference type="Gene3D" id="2.30.30.140">
    <property type="match status" value="2"/>
</dbReference>
<dbReference type="SMART" id="SM00333">
    <property type="entry name" value="TUDOR"/>
    <property type="match status" value="2"/>
</dbReference>
<dbReference type="Gene3D" id="2.40.50.90">
    <property type="match status" value="2"/>
</dbReference>
<keyword evidence="1" id="KW-0862">Zinc</keyword>
<dbReference type="GO" id="GO:0005737">
    <property type="term" value="C:cytoplasm"/>
    <property type="evidence" value="ECO:0007669"/>
    <property type="project" value="UniProtKB-ARBA"/>
</dbReference>
<dbReference type="AlphaFoldDB" id="A0AAN7PST3"/>
<feature type="domain" description="C3H1-type" evidence="2">
    <location>
        <begin position="559"/>
        <end position="587"/>
    </location>
</feature>
<keyword evidence="1" id="KW-0479">Metal-binding</keyword>
<keyword evidence="1" id="KW-0863">Zinc-finger</keyword>
<dbReference type="PANTHER" id="PTHR22948">
    <property type="entry name" value="TUDOR DOMAIN CONTAINING PROTEIN"/>
    <property type="match status" value="1"/>
</dbReference>
<feature type="zinc finger region" description="C3H1-type" evidence="1">
    <location>
        <begin position="559"/>
        <end position="587"/>
    </location>
</feature>
<accession>A0AAN7PST3</accession>
<dbReference type="PROSITE" id="PS50304">
    <property type="entry name" value="TUDOR"/>
    <property type="match status" value="1"/>
</dbReference>